<dbReference type="PANTHER" id="PTHR47843">
    <property type="entry name" value="BTB DOMAIN-CONTAINING PROTEIN-RELATED"/>
    <property type="match status" value="1"/>
</dbReference>
<proteinExistence type="predicted"/>
<dbReference type="AlphaFoldDB" id="A0AAN7Z3D4"/>
<dbReference type="InterPro" id="IPR011333">
    <property type="entry name" value="SKP1/BTB/POZ_sf"/>
</dbReference>
<dbReference type="PANTHER" id="PTHR47843:SF5">
    <property type="entry name" value="BTB_POZ DOMAIN PROTEIN"/>
    <property type="match status" value="1"/>
</dbReference>
<evidence type="ECO:0008006" key="3">
    <source>
        <dbReference type="Google" id="ProtNLM"/>
    </source>
</evidence>
<name>A0AAN7Z3D4_9PEZI</name>
<keyword evidence="2" id="KW-1185">Reference proteome</keyword>
<dbReference type="Proteomes" id="UP001305414">
    <property type="component" value="Unassembled WGS sequence"/>
</dbReference>
<sequence>MREGIVDLPDDDPWAVKMMVDYFYHFEYDIQSVREFSQISSEATHASFGETSQIPSGLVLHTMVYALAEKYNIPGLKDFALQEFKAAVAGHLTAPSFLEAAKEAYASTIEADRGLRDVIVTTFHKHPELLDQQETRHALKESGTLAYDLLIYKHTNRSFSY</sequence>
<dbReference type="EMBL" id="JAWHQM010000053">
    <property type="protein sequence ID" value="KAK5635435.1"/>
    <property type="molecule type" value="Genomic_DNA"/>
</dbReference>
<comment type="caution">
    <text evidence="1">The sequence shown here is derived from an EMBL/GenBank/DDBJ whole genome shotgun (WGS) entry which is preliminary data.</text>
</comment>
<evidence type="ECO:0000313" key="1">
    <source>
        <dbReference type="EMBL" id="KAK5635435.1"/>
    </source>
</evidence>
<organism evidence="1 2">
    <name type="scientific">Xylaria bambusicola</name>
    <dbReference type="NCBI Taxonomy" id="326684"/>
    <lineage>
        <taxon>Eukaryota</taxon>
        <taxon>Fungi</taxon>
        <taxon>Dikarya</taxon>
        <taxon>Ascomycota</taxon>
        <taxon>Pezizomycotina</taxon>
        <taxon>Sordariomycetes</taxon>
        <taxon>Xylariomycetidae</taxon>
        <taxon>Xylariales</taxon>
        <taxon>Xylariaceae</taxon>
        <taxon>Xylaria</taxon>
    </lineage>
</organism>
<dbReference type="Gene3D" id="3.30.710.10">
    <property type="entry name" value="Potassium Channel Kv1.1, Chain A"/>
    <property type="match status" value="1"/>
</dbReference>
<evidence type="ECO:0000313" key="2">
    <source>
        <dbReference type="Proteomes" id="UP001305414"/>
    </source>
</evidence>
<protein>
    <recommendedName>
        <fullName evidence="3">BTB domain-containing protein</fullName>
    </recommendedName>
</protein>
<reference evidence="1 2" key="1">
    <citation type="submission" date="2023-10" db="EMBL/GenBank/DDBJ databases">
        <title>Draft genome sequence of Xylaria bambusicola isolate GMP-LS, the root and basal stem rot pathogen of sugarcane in Indonesia.</title>
        <authorList>
            <person name="Selvaraj P."/>
            <person name="Muralishankar V."/>
            <person name="Muruganantham S."/>
            <person name="Sp S."/>
            <person name="Haryani S."/>
            <person name="Lau K.J.X."/>
            <person name="Naqvi N.I."/>
        </authorList>
    </citation>
    <scope>NUCLEOTIDE SEQUENCE [LARGE SCALE GENOMIC DNA]</scope>
    <source>
        <strain evidence="1">GMP-LS</strain>
    </source>
</reference>
<gene>
    <name evidence="1" type="ORF">RRF57_011147</name>
</gene>
<accession>A0AAN7Z3D4</accession>